<accession>A0A1G7BKT0</accession>
<gene>
    <name evidence="2" type="ORF">SAMN05192589_11489</name>
</gene>
<evidence type="ECO:0008006" key="4">
    <source>
        <dbReference type="Google" id="ProtNLM"/>
    </source>
</evidence>
<evidence type="ECO:0000313" key="3">
    <source>
        <dbReference type="Proteomes" id="UP000198781"/>
    </source>
</evidence>
<feature type="chain" id="PRO_5011701010" description="Cell surface protein" evidence="1">
    <location>
        <begin position="26"/>
        <end position="571"/>
    </location>
</feature>
<feature type="signal peptide" evidence="1">
    <location>
        <begin position="1"/>
        <end position="25"/>
    </location>
</feature>
<reference evidence="2 3" key="1">
    <citation type="submission" date="2016-10" db="EMBL/GenBank/DDBJ databases">
        <authorList>
            <person name="de Groot N.N."/>
        </authorList>
    </citation>
    <scope>NUCLEOTIDE SEQUENCE [LARGE SCALE GENOMIC DNA]</scope>
    <source>
        <strain evidence="2 3">DSM 16619</strain>
    </source>
</reference>
<dbReference type="EMBL" id="FMZC01000014">
    <property type="protein sequence ID" value="SDE27056.1"/>
    <property type="molecule type" value="Genomic_DNA"/>
</dbReference>
<evidence type="ECO:0000313" key="2">
    <source>
        <dbReference type="EMBL" id="SDE27056.1"/>
    </source>
</evidence>
<sequence length="571" mass="58601">MRKNVLALSIAAMIGGLGFAGAASAGVVPGTGTFNGTNQLTTTNATVLQISDAGVGHNLLVPYFTAQNNNMSVFHVVNTDTSNGKAVKVRFRSASNSDDILDFQVFMSPGDVWTAAVTQGSDGVAQIVTADNTCTVPKLTANVPQKFILDRLNPSLAAGDKANQTREGYVEIFNMADIPPNNGGTAAAPTLYGAIKHASNVAPCSVDGSVAQTLLNTVAVTNFTTEAQAATAGFNTPSSGLMGDWYILNLPQTTTFSGAATSVAARVAVNGADGRGNFVHFPQTNASAGNVDTFTADPLFRTDARPATQGTTGGTYGAPLGTATLAASFFDLPDMSTPYTAAVPASATAAPLEQADLLTTALAVTSVTNQYATDTSISAKTDWVFSMPTRRYSVVANYAATGVVGNQNVVGITAPNYRLFSQLNGGTVAGGEWFLPTNTSVDSVGNICVAADSQRFWNREETTAGAAGTPPVFSPGNPLAPSVVRFCGETSVLAFADAGASSLGGNVARTTITAGTYTNGWGAINTTNGGNGLPILGSSFIKLSNPNVGNGVSGNFGITWPHRNTRIQTVN</sequence>
<keyword evidence="1" id="KW-0732">Signal</keyword>
<name>A0A1G7BKT0_9BURK</name>
<protein>
    <recommendedName>
        <fullName evidence="4">Cell surface protein</fullName>
    </recommendedName>
</protein>
<keyword evidence="3" id="KW-1185">Reference proteome</keyword>
<dbReference type="STRING" id="187868.SAMN05192589_11489"/>
<organism evidence="2 3">
    <name type="scientific">Paracidovorax valerianellae</name>
    <dbReference type="NCBI Taxonomy" id="187868"/>
    <lineage>
        <taxon>Bacteria</taxon>
        <taxon>Pseudomonadati</taxon>
        <taxon>Pseudomonadota</taxon>
        <taxon>Betaproteobacteria</taxon>
        <taxon>Burkholderiales</taxon>
        <taxon>Comamonadaceae</taxon>
        <taxon>Paracidovorax</taxon>
    </lineage>
</organism>
<dbReference type="AlphaFoldDB" id="A0A1G7BKT0"/>
<dbReference type="Proteomes" id="UP000198781">
    <property type="component" value="Unassembled WGS sequence"/>
</dbReference>
<proteinExistence type="predicted"/>
<evidence type="ECO:0000256" key="1">
    <source>
        <dbReference type="SAM" id="SignalP"/>
    </source>
</evidence>
<dbReference type="RefSeq" id="WP_092745325.1">
    <property type="nucleotide sequence ID" value="NZ_FMZC01000014.1"/>
</dbReference>
<dbReference type="OrthoDB" id="5763254at2"/>